<feature type="transmembrane region" description="Helical" evidence="1">
    <location>
        <begin position="176"/>
        <end position="200"/>
    </location>
</feature>
<keyword evidence="1" id="KW-0472">Membrane</keyword>
<feature type="transmembrane region" description="Helical" evidence="1">
    <location>
        <begin position="70"/>
        <end position="88"/>
    </location>
</feature>
<feature type="transmembrane region" description="Helical" evidence="1">
    <location>
        <begin position="142"/>
        <end position="164"/>
    </location>
</feature>
<evidence type="ECO:0000313" key="3">
    <source>
        <dbReference type="Proteomes" id="UP000045782"/>
    </source>
</evidence>
<keyword evidence="1" id="KW-0812">Transmembrane</keyword>
<keyword evidence="1" id="KW-1133">Transmembrane helix</keyword>
<evidence type="ECO:0000313" key="2">
    <source>
        <dbReference type="EMBL" id="CPV56337.1"/>
    </source>
</evidence>
<dbReference type="EMBL" id="CSWP01000005">
    <property type="protein sequence ID" value="CPV56337.1"/>
    <property type="molecule type" value="Genomic_DNA"/>
</dbReference>
<reference evidence="2 3" key="1">
    <citation type="submission" date="2015-03" db="EMBL/GenBank/DDBJ databases">
        <authorList>
            <person name="Murphy D."/>
        </authorList>
    </citation>
    <scope>NUCLEOTIDE SEQUENCE [LARGE SCALE GENOMIC DNA]</scope>
    <source>
        <strain evidence="2 3">PAP088</strain>
    </source>
</reference>
<feature type="transmembrane region" description="Helical" evidence="1">
    <location>
        <begin position="100"/>
        <end position="122"/>
    </location>
</feature>
<gene>
    <name evidence="2" type="ORF">ERS075579_02787</name>
</gene>
<proteinExistence type="predicted"/>
<dbReference type="AlphaFoldDB" id="A0A0U0ZPG0"/>
<protein>
    <submittedName>
        <fullName evidence="2">Bacteriophage protein</fullName>
    </submittedName>
</protein>
<feature type="transmembrane region" description="Helical" evidence="1">
    <location>
        <begin position="6"/>
        <end position="23"/>
    </location>
</feature>
<sequence length="244" mass="27153">MPAALITFTLVTVCWSLWIRRVTWTRRMEVAATLNIALQGAAIFLMSPLASRTLGIWLHAPTGCWNLEDLIGHDCYVVAASALCYHMIIRLDQEQLKRRFKLHVELPATLCLPIMLALFTIGNSAKIYHDDFFRVVADLSLIAYWIVLCGTLMYLLGYSIYSLIPMWRDRPAIRGLCGSYMLAAGFGMAACAVRIATTFLPAEMQDTAAASLPVWLFACSCGFGFAAISAHSWLEKGRLTGRVH</sequence>
<accession>A0A0U0ZPG0</accession>
<feature type="transmembrane region" description="Helical" evidence="1">
    <location>
        <begin position="212"/>
        <end position="234"/>
    </location>
</feature>
<evidence type="ECO:0000256" key="1">
    <source>
        <dbReference type="SAM" id="Phobius"/>
    </source>
</evidence>
<dbReference type="Proteomes" id="UP000045782">
    <property type="component" value="Unassembled WGS sequence"/>
</dbReference>
<organism evidence="2 3">
    <name type="scientific">Mycobacteroides abscessus</name>
    <dbReference type="NCBI Taxonomy" id="36809"/>
    <lineage>
        <taxon>Bacteria</taxon>
        <taxon>Bacillati</taxon>
        <taxon>Actinomycetota</taxon>
        <taxon>Actinomycetes</taxon>
        <taxon>Mycobacteriales</taxon>
        <taxon>Mycobacteriaceae</taxon>
        <taxon>Mycobacteroides</taxon>
    </lineage>
</organism>
<name>A0A0U0ZPG0_9MYCO</name>
<feature type="transmembrane region" description="Helical" evidence="1">
    <location>
        <begin position="30"/>
        <end position="50"/>
    </location>
</feature>